<dbReference type="InterPro" id="IPR027479">
    <property type="entry name" value="S-Me-THD_N_sf"/>
</dbReference>
<proteinExistence type="predicted"/>
<dbReference type="PANTHER" id="PTHR11365:SF10">
    <property type="entry name" value="HYDANTOINASE_OXOPROLINASE"/>
    <property type="match status" value="1"/>
</dbReference>
<dbReference type="InterPro" id="IPR045079">
    <property type="entry name" value="Oxoprolinase-like"/>
</dbReference>
<evidence type="ECO:0000259" key="2">
    <source>
        <dbReference type="Pfam" id="PF05378"/>
    </source>
</evidence>
<feature type="domain" description="S-Me-THD-like C-terminal" evidence="4">
    <location>
        <begin position="714"/>
        <end position="916"/>
    </location>
</feature>
<dbReference type="Pfam" id="PF01968">
    <property type="entry name" value="Hydantoinase_A"/>
    <property type="match status" value="1"/>
</dbReference>
<organism evidence="5 6">
    <name type="scientific">Cyphellophora attinorum</name>
    <dbReference type="NCBI Taxonomy" id="1664694"/>
    <lineage>
        <taxon>Eukaryota</taxon>
        <taxon>Fungi</taxon>
        <taxon>Dikarya</taxon>
        <taxon>Ascomycota</taxon>
        <taxon>Pezizomycotina</taxon>
        <taxon>Eurotiomycetes</taxon>
        <taxon>Chaetothyriomycetidae</taxon>
        <taxon>Chaetothyriales</taxon>
        <taxon>Cyphellophoraceae</taxon>
        <taxon>Cyphellophora</taxon>
    </lineage>
</organism>
<dbReference type="Pfam" id="PF20906">
    <property type="entry name" value="S-Me-THD_C"/>
    <property type="match status" value="1"/>
</dbReference>
<dbReference type="EMBL" id="LFJN01000010">
    <property type="protein sequence ID" value="KPI41319.1"/>
    <property type="molecule type" value="Genomic_DNA"/>
</dbReference>
<dbReference type="SUPFAM" id="SSF160991">
    <property type="entry name" value="CV3147-like"/>
    <property type="match status" value="1"/>
</dbReference>
<dbReference type="AlphaFoldDB" id="A0A0N0NNF6"/>
<evidence type="ECO:0000313" key="5">
    <source>
        <dbReference type="EMBL" id="KPI41319.1"/>
    </source>
</evidence>
<dbReference type="InterPro" id="IPR024071">
    <property type="entry name" value="S-Me-THD_C_sf"/>
</dbReference>
<dbReference type="Gene3D" id="3.30.420.40">
    <property type="match status" value="1"/>
</dbReference>
<dbReference type="InterPro" id="IPR008040">
    <property type="entry name" value="Hydant_A_N"/>
</dbReference>
<comment type="caution">
    <text evidence="5">The sequence shown here is derived from an EMBL/GenBank/DDBJ whole genome shotgun (WGS) entry which is preliminary data.</text>
</comment>
<dbReference type="Pfam" id="PF05378">
    <property type="entry name" value="Hydant_A_N"/>
    <property type="match status" value="1"/>
</dbReference>
<evidence type="ECO:0000259" key="4">
    <source>
        <dbReference type="Pfam" id="PF20906"/>
    </source>
</evidence>
<dbReference type="GO" id="GO:0016787">
    <property type="term" value="F:hydrolase activity"/>
    <property type="evidence" value="ECO:0007669"/>
    <property type="project" value="InterPro"/>
</dbReference>
<dbReference type="Gene3D" id="3.40.1610.10">
    <property type="entry name" value="CV3147-like domain"/>
    <property type="match status" value="2"/>
</dbReference>
<evidence type="ECO:0000259" key="3">
    <source>
        <dbReference type="Pfam" id="PF06032"/>
    </source>
</evidence>
<dbReference type="InterPro" id="IPR010318">
    <property type="entry name" value="S-Me-THD_N"/>
</dbReference>
<accession>A0A0N0NNF6</accession>
<dbReference type="RefSeq" id="XP_018001282.1">
    <property type="nucleotide sequence ID" value="XM_018148258.1"/>
</dbReference>
<protein>
    <submittedName>
        <fullName evidence="5">Hydantoin utilization protein A</fullName>
    </submittedName>
</protein>
<dbReference type="FunFam" id="2.40.390.10:FF:000003">
    <property type="entry name" value="Uncharacterized protein"/>
    <property type="match status" value="1"/>
</dbReference>
<dbReference type="OrthoDB" id="5404895at2759"/>
<dbReference type="GeneID" id="28740138"/>
<dbReference type="Pfam" id="PF06032">
    <property type="entry name" value="S-Me-THD_N"/>
    <property type="match status" value="1"/>
</dbReference>
<reference evidence="5 6" key="1">
    <citation type="submission" date="2015-06" db="EMBL/GenBank/DDBJ databases">
        <title>Draft genome of the ant-associated black yeast Phialophora attae CBS 131958.</title>
        <authorList>
            <person name="Moreno L.F."/>
            <person name="Stielow B.J."/>
            <person name="de Hoog S."/>
            <person name="Vicente V.A."/>
            <person name="Weiss V.A."/>
            <person name="de Vries M."/>
            <person name="Cruz L.M."/>
            <person name="Souza E.M."/>
        </authorList>
    </citation>
    <scope>NUCLEOTIDE SEQUENCE [LARGE SCALE GENOMIC DNA]</scope>
    <source>
        <strain evidence="5 6">CBS 131958</strain>
    </source>
</reference>
<evidence type="ECO:0000313" key="6">
    <source>
        <dbReference type="Proteomes" id="UP000038010"/>
    </source>
</evidence>
<dbReference type="InterPro" id="IPR048350">
    <property type="entry name" value="S-Me-THD-like_C"/>
</dbReference>
<dbReference type="Proteomes" id="UP000038010">
    <property type="component" value="Unassembled WGS sequence"/>
</dbReference>
<keyword evidence="6" id="KW-1185">Reference proteome</keyword>
<feature type="domain" description="Hydantoinase/oxoprolinase N-terminal" evidence="2">
    <location>
        <begin position="10"/>
        <end position="179"/>
    </location>
</feature>
<gene>
    <name evidence="5" type="ORF">AB675_7858</name>
</gene>
<dbReference type="InterPro" id="IPR043129">
    <property type="entry name" value="ATPase_NBD"/>
</dbReference>
<feature type="domain" description="S-Me-THD N-terminal" evidence="3">
    <location>
        <begin position="586"/>
        <end position="707"/>
    </location>
</feature>
<name>A0A0N0NNF6_9EURO</name>
<sequence length="935" mass="100149">MPSRNPSCVIGIDVGGTNTDAVILQNEQVLAWHKTPTTSDIQGGIELAIEEVVRQADVAPAQITSVKIGTTQFVNAVLERNRNKLDRVGVIRLCGPYSRRSPPFVDFPAGLRALVEGHHGYVDGGYQVDGRHVSTLKHDQLQAQAAAIRSKSIKSIVVIGIYSPSNPDQELEAASVLASELGPGYDISCSHSIGRLGFLERENASILNASLRRFARHVIAGFQHAVRKLGNCSLYITVNDGTLSKASEAASHPVRCFSSGPTNSARGAALLAGSLSRDAEDDKDVLVVDVGGTTTDICALLKTGFPRQSATFVKIAGVRTNFSIPDVYSIPLGGGSIVRTAHGQVQIGPDSVGSRLAEEGICFGGQTITATDLVWSNTLTETLVSSNVKAAGRAEMKRAVEVAIDLVKTRPEKARVILVGGGNIIIGDNLAGVGELIRPKHLEVANAVGAAIGKISGTVDTVVVPRTNDASMEVQIEEAEALAMERCIRAGGSKATLEVVEVELIPISYVTDGSTRLIVRVVADLLESQEEPETFEMSLHDNWAKKLDNYTNSCDSKATSYELAHQLDVEGYRPRIEGDLWYLSKTDLQFLQDGTGVLGVGSCGDAYPSYIACLSALARGEDITIRRQDSITDDATVLIAGFMGSPTVYLERIPGTDEITDAVCAVLKATDITSFDAIIPNEIGGMNAFEALLAAHHFSKSTLDTDCVFTNVQDNFQTEQLMRDACTELGSLSGICVNPLYGHEARGLPQNSYSLAWSIGRSIALARSRKIDPVTTLLQEQNGVLLFRGKISSVTRHVAKGFTRGTVLLASSSQDSQQSSEDDVSSSPSLLVEFENENLCAILKQKGEEDKVLAVCPDLICFLDMANGAPLGVSDYKFGLRVSVVALRSPPMWTTDKGLKMGGPAAFGLDLQYKPIGTEGYKPPMSVWDMFCESR</sequence>
<feature type="domain" description="Hydantoinase A/oxoprolinase" evidence="1">
    <location>
        <begin position="201"/>
        <end position="372"/>
    </location>
</feature>
<dbReference type="InterPro" id="IPR002821">
    <property type="entry name" value="Hydantoinase_A"/>
</dbReference>
<evidence type="ECO:0000259" key="1">
    <source>
        <dbReference type="Pfam" id="PF01968"/>
    </source>
</evidence>
<dbReference type="STRING" id="1664694.A0A0N0NNF6"/>
<dbReference type="Gene3D" id="2.40.390.10">
    <property type="entry name" value="CV3147-like"/>
    <property type="match status" value="1"/>
</dbReference>
<dbReference type="SUPFAM" id="SSF53067">
    <property type="entry name" value="Actin-like ATPase domain"/>
    <property type="match status" value="2"/>
</dbReference>
<dbReference type="VEuPathDB" id="FungiDB:AB675_7858"/>
<dbReference type="PANTHER" id="PTHR11365">
    <property type="entry name" value="5-OXOPROLINASE RELATED"/>
    <property type="match status" value="1"/>
</dbReference>